<name>A0A0F9UYG4_9ZZZZ</name>
<gene>
    <name evidence="1" type="ORF">LCGC14_0550200</name>
</gene>
<accession>A0A0F9UYG4</accession>
<sequence>MKIFEELTPYEKSVLLIWGKELDFCMTAHYPIQRIKKKIKFTLPKLKNKDLTRINKTLMASGFILKHPTGRNTTYNLSREGLRCCEILKNDNEYEDLI</sequence>
<reference evidence="1" key="1">
    <citation type="journal article" date="2015" name="Nature">
        <title>Complex archaea that bridge the gap between prokaryotes and eukaryotes.</title>
        <authorList>
            <person name="Spang A."/>
            <person name="Saw J.H."/>
            <person name="Jorgensen S.L."/>
            <person name="Zaremba-Niedzwiedzka K."/>
            <person name="Martijn J."/>
            <person name="Lind A.E."/>
            <person name="van Eijk R."/>
            <person name="Schleper C."/>
            <person name="Guy L."/>
            <person name="Ettema T.J."/>
        </authorList>
    </citation>
    <scope>NUCLEOTIDE SEQUENCE</scope>
</reference>
<organism evidence="1">
    <name type="scientific">marine sediment metagenome</name>
    <dbReference type="NCBI Taxonomy" id="412755"/>
    <lineage>
        <taxon>unclassified sequences</taxon>
        <taxon>metagenomes</taxon>
        <taxon>ecological metagenomes</taxon>
    </lineage>
</organism>
<protein>
    <recommendedName>
        <fullName evidence="2">ArnR1-like winged helix-turn-helix domain-containing protein</fullName>
    </recommendedName>
</protein>
<dbReference type="EMBL" id="LAZR01000753">
    <property type="protein sequence ID" value="KKN58653.1"/>
    <property type="molecule type" value="Genomic_DNA"/>
</dbReference>
<proteinExistence type="predicted"/>
<comment type="caution">
    <text evidence="1">The sequence shown here is derived from an EMBL/GenBank/DDBJ whole genome shotgun (WGS) entry which is preliminary data.</text>
</comment>
<evidence type="ECO:0000313" key="1">
    <source>
        <dbReference type="EMBL" id="KKN58653.1"/>
    </source>
</evidence>
<evidence type="ECO:0008006" key="2">
    <source>
        <dbReference type="Google" id="ProtNLM"/>
    </source>
</evidence>
<dbReference type="AlphaFoldDB" id="A0A0F9UYG4"/>